<comment type="subcellular location">
    <subcellularLocation>
        <location evidence="1">Endomembrane system</location>
    </subcellularLocation>
</comment>
<reference evidence="5 6" key="1">
    <citation type="submission" date="2024-11" db="EMBL/GenBank/DDBJ databases">
        <title>Chromosome-level genome assembly of the freshwater bivalve Anodonta woodiana.</title>
        <authorList>
            <person name="Chen X."/>
        </authorList>
    </citation>
    <scope>NUCLEOTIDE SEQUENCE [LARGE SCALE GENOMIC DNA]</scope>
    <source>
        <strain evidence="5">MN2024</strain>
        <tissue evidence="5">Gills</tissue>
    </source>
</reference>
<dbReference type="PANTHER" id="PTHR15207:SF3">
    <property type="entry name" value="DEAFNESS, AUTOSOMAL DOMINANT 5-RELATED"/>
    <property type="match status" value="1"/>
</dbReference>
<evidence type="ECO:0000259" key="4">
    <source>
        <dbReference type="Pfam" id="PF04598"/>
    </source>
</evidence>
<evidence type="ECO:0000256" key="2">
    <source>
        <dbReference type="ARBA" id="ARBA00009279"/>
    </source>
</evidence>
<sequence>MFSEACEQLVHEFGKNTLRCTPSLDEENNVEILSVVIIEKETKLLFWTNCNCKFKPTPVKLEHILEDETPINVPETRRVLSTNYQLSETFSLQAKAGIFFKKDLDAHIRATDEVTLHAKFGKVVKTEVNRSQLMTQLLNRKLNLDHSFIQDVRQNANNYIGVVTGVVYIEKESQINRETSLNANTEASAMLPLTFSTKVNSETNQELSLPNNTAIAYNVNALTVLPDGALKMSMVMQYCGGFTV</sequence>
<feature type="domain" description="Gasdermin pore forming" evidence="4">
    <location>
        <begin position="1"/>
        <end position="235"/>
    </location>
</feature>
<keyword evidence="6" id="KW-1185">Reference proteome</keyword>
<dbReference type="EMBL" id="JBJQND010000014">
    <property type="protein sequence ID" value="KAL3854077.1"/>
    <property type="molecule type" value="Genomic_DNA"/>
</dbReference>
<dbReference type="PANTHER" id="PTHR15207">
    <property type="entry name" value="NONSYNDROMIC HEARING IMPAIRMENT PROTEIN"/>
    <property type="match status" value="1"/>
</dbReference>
<keyword evidence="3" id="KW-0472">Membrane</keyword>
<proteinExistence type="inferred from homology"/>
<comment type="caution">
    <text evidence="5">The sequence shown here is derived from an EMBL/GenBank/DDBJ whole genome shotgun (WGS) entry which is preliminary data.</text>
</comment>
<protein>
    <recommendedName>
        <fullName evidence="4">Gasdermin pore forming domain-containing protein</fullName>
    </recommendedName>
</protein>
<dbReference type="Pfam" id="PF04598">
    <property type="entry name" value="Gasdermin"/>
    <property type="match status" value="1"/>
</dbReference>
<accession>A0ABD3V0K1</accession>
<comment type="similarity">
    <text evidence="2">Belongs to the gasdermin family.</text>
</comment>
<dbReference type="InterPro" id="IPR042377">
    <property type="entry name" value="GSDME"/>
</dbReference>
<dbReference type="Proteomes" id="UP001634394">
    <property type="component" value="Unassembled WGS sequence"/>
</dbReference>
<name>A0ABD3V0K1_SINWO</name>
<gene>
    <name evidence="5" type="ORF">ACJMK2_013358</name>
</gene>
<dbReference type="InterPro" id="IPR040460">
    <property type="entry name" value="Gasdermin_pore"/>
</dbReference>
<organism evidence="5 6">
    <name type="scientific">Sinanodonta woodiana</name>
    <name type="common">Chinese pond mussel</name>
    <name type="synonym">Anodonta woodiana</name>
    <dbReference type="NCBI Taxonomy" id="1069815"/>
    <lineage>
        <taxon>Eukaryota</taxon>
        <taxon>Metazoa</taxon>
        <taxon>Spiralia</taxon>
        <taxon>Lophotrochozoa</taxon>
        <taxon>Mollusca</taxon>
        <taxon>Bivalvia</taxon>
        <taxon>Autobranchia</taxon>
        <taxon>Heteroconchia</taxon>
        <taxon>Palaeoheterodonta</taxon>
        <taxon>Unionida</taxon>
        <taxon>Unionoidea</taxon>
        <taxon>Unionidae</taxon>
        <taxon>Unioninae</taxon>
        <taxon>Sinanodonta</taxon>
    </lineage>
</organism>
<evidence type="ECO:0000256" key="1">
    <source>
        <dbReference type="ARBA" id="ARBA00004308"/>
    </source>
</evidence>
<dbReference type="AlphaFoldDB" id="A0ABD3V0K1"/>
<evidence type="ECO:0000256" key="3">
    <source>
        <dbReference type="ARBA" id="ARBA00023136"/>
    </source>
</evidence>
<evidence type="ECO:0000313" key="6">
    <source>
        <dbReference type="Proteomes" id="UP001634394"/>
    </source>
</evidence>
<dbReference type="GO" id="GO:0012505">
    <property type="term" value="C:endomembrane system"/>
    <property type="evidence" value="ECO:0007669"/>
    <property type="project" value="UniProtKB-SubCell"/>
</dbReference>
<evidence type="ECO:0000313" key="5">
    <source>
        <dbReference type="EMBL" id="KAL3854077.1"/>
    </source>
</evidence>